<dbReference type="EC" id="2.1.1.-" evidence="3"/>
<evidence type="ECO:0000313" key="3">
    <source>
        <dbReference type="EMBL" id="QDS93587.1"/>
    </source>
</evidence>
<feature type="domain" description="Methyltransferase type 11" evidence="2">
    <location>
        <begin position="73"/>
        <end position="168"/>
    </location>
</feature>
<organism evidence="3 4">
    <name type="scientific">Roseimaritima multifibrata</name>
    <dbReference type="NCBI Taxonomy" id="1930274"/>
    <lineage>
        <taxon>Bacteria</taxon>
        <taxon>Pseudomonadati</taxon>
        <taxon>Planctomycetota</taxon>
        <taxon>Planctomycetia</taxon>
        <taxon>Pirellulales</taxon>
        <taxon>Pirellulaceae</taxon>
        <taxon>Roseimaritima</taxon>
    </lineage>
</organism>
<dbReference type="InterPro" id="IPR050508">
    <property type="entry name" value="Methyltransf_Superfamily"/>
</dbReference>
<keyword evidence="3" id="KW-0489">Methyltransferase</keyword>
<reference evidence="3 4" key="1">
    <citation type="submission" date="2019-02" db="EMBL/GenBank/DDBJ databases">
        <title>Deep-cultivation of Planctomycetes and their phenomic and genomic characterization uncovers novel biology.</title>
        <authorList>
            <person name="Wiegand S."/>
            <person name="Jogler M."/>
            <person name="Boedeker C."/>
            <person name="Pinto D."/>
            <person name="Vollmers J."/>
            <person name="Rivas-Marin E."/>
            <person name="Kohn T."/>
            <person name="Peeters S.H."/>
            <person name="Heuer A."/>
            <person name="Rast P."/>
            <person name="Oberbeckmann S."/>
            <person name="Bunk B."/>
            <person name="Jeske O."/>
            <person name="Meyerdierks A."/>
            <person name="Storesund J.E."/>
            <person name="Kallscheuer N."/>
            <person name="Luecker S."/>
            <person name="Lage O.M."/>
            <person name="Pohl T."/>
            <person name="Merkel B.J."/>
            <person name="Hornburger P."/>
            <person name="Mueller R.-W."/>
            <person name="Bruemmer F."/>
            <person name="Labrenz M."/>
            <person name="Spormann A.M."/>
            <person name="Op den Camp H."/>
            <person name="Overmann J."/>
            <person name="Amann R."/>
            <person name="Jetten M.S.M."/>
            <person name="Mascher T."/>
            <person name="Medema M.H."/>
            <person name="Devos D.P."/>
            <person name="Kaster A.-K."/>
            <person name="Ovreas L."/>
            <person name="Rohde M."/>
            <person name="Galperin M.Y."/>
            <person name="Jogler C."/>
        </authorList>
    </citation>
    <scope>NUCLEOTIDE SEQUENCE [LARGE SCALE GENOMIC DNA]</scope>
    <source>
        <strain evidence="3 4">FF011L</strain>
    </source>
</reference>
<evidence type="ECO:0000256" key="1">
    <source>
        <dbReference type="SAM" id="MobiDB-lite"/>
    </source>
</evidence>
<protein>
    <submittedName>
        <fullName evidence="3">Putative methyltransferase YcgJ</fullName>
        <ecNumber evidence="3">2.1.1.-</ecNumber>
    </submittedName>
</protein>
<dbReference type="PANTHER" id="PTHR42912">
    <property type="entry name" value="METHYLTRANSFERASE"/>
    <property type="match status" value="1"/>
</dbReference>
<dbReference type="PANTHER" id="PTHR42912:SF93">
    <property type="entry name" value="N6-ADENOSINE-METHYLTRANSFERASE TMT1A"/>
    <property type="match status" value="1"/>
</dbReference>
<accession>A0A517MFQ5</accession>
<dbReference type="GO" id="GO:0008757">
    <property type="term" value="F:S-adenosylmethionine-dependent methyltransferase activity"/>
    <property type="evidence" value="ECO:0007669"/>
    <property type="project" value="InterPro"/>
</dbReference>
<dbReference type="EMBL" id="CP036262">
    <property type="protein sequence ID" value="QDS93587.1"/>
    <property type="molecule type" value="Genomic_DNA"/>
</dbReference>
<feature type="compositionally biased region" description="Polar residues" evidence="1">
    <location>
        <begin position="1"/>
        <end position="16"/>
    </location>
</feature>
<evidence type="ECO:0000259" key="2">
    <source>
        <dbReference type="Pfam" id="PF08241"/>
    </source>
</evidence>
<keyword evidence="4" id="KW-1185">Reference proteome</keyword>
<dbReference type="GO" id="GO:0032259">
    <property type="term" value="P:methylation"/>
    <property type="evidence" value="ECO:0007669"/>
    <property type="project" value="UniProtKB-KW"/>
</dbReference>
<keyword evidence="3" id="KW-0808">Transferase</keyword>
<evidence type="ECO:0000313" key="4">
    <source>
        <dbReference type="Proteomes" id="UP000320672"/>
    </source>
</evidence>
<dbReference type="CDD" id="cd02440">
    <property type="entry name" value="AdoMet_MTases"/>
    <property type="match status" value="1"/>
</dbReference>
<dbReference type="SUPFAM" id="SSF53335">
    <property type="entry name" value="S-adenosyl-L-methionine-dependent methyltransferases"/>
    <property type="match status" value="1"/>
</dbReference>
<gene>
    <name evidence="3" type="primary">ycgJ</name>
    <name evidence="3" type="ORF">FF011L_23600</name>
</gene>
<sequence>MKTTMDGSQNSAQEYSVPNGHPKGKLVRKANPERSHFYSKFTPAYEAVWPLLLQKRILRSIEKLHIPARAKVLEVGIGTGISMSAYPQHAEVVGIDLSNGMLDQARQKIEREGWKHIHVEAMNAEELTFPDQTFDFITTFHVLSVVANPLKMMSEVTRVLKPGGKVLIINHLRSETPWLAKVIDQADPLTRHLGWRTKVGVEDVVGDLPLDIRVQRKSSPLSLFTILQATKRQG</sequence>
<dbReference type="AlphaFoldDB" id="A0A517MFQ5"/>
<proteinExistence type="predicted"/>
<dbReference type="KEGG" id="rml:FF011L_23600"/>
<dbReference type="Pfam" id="PF08241">
    <property type="entry name" value="Methyltransf_11"/>
    <property type="match status" value="1"/>
</dbReference>
<feature type="region of interest" description="Disordered" evidence="1">
    <location>
        <begin position="1"/>
        <end position="27"/>
    </location>
</feature>
<name>A0A517MFQ5_9BACT</name>
<dbReference type="InterPro" id="IPR029063">
    <property type="entry name" value="SAM-dependent_MTases_sf"/>
</dbReference>
<dbReference type="InterPro" id="IPR013216">
    <property type="entry name" value="Methyltransf_11"/>
</dbReference>
<dbReference type="Gene3D" id="3.40.50.150">
    <property type="entry name" value="Vaccinia Virus protein VP39"/>
    <property type="match status" value="1"/>
</dbReference>
<dbReference type="Proteomes" id="UP000320672">
    <property type="component" value="Chromosome"/>
</dbReference>